<keyword evidence="2" id="KW-0479">Metal-binding</keyword>
<reference evidence="7" key="1">
    <citation type="submission" date="2023-07" db="EMBL/GenBank/DDBJ databases">
        <title>30 novel species of actinomycetes from the DSMZ collection.</title>
        <authorList>
            <person name="Nouioui I."/>
        </authorList>
    </citation>
    <scope>NUCLEOTIDE SEQUENCE [LARGE SCALE GENOMIC DNA]</scope>
    <source>
        <strain evidence="7">DSM 46792</strain>
    </source>
</reference>
<name>A0ABU2KBL6_9ACTN</name>
<dbReference type="SUPFAM" id="SSF88713">
    <property type="entry name" value="Glycoside hydrolase/deacetylase"/>
    <property type="match status" value="1"/>
</dbReference>
<accession>A0ABU2KBL6</accession>
<comment type="caution">
    <text evidence="6">The sequence shown here is derived from an EMBL/GenBank/DDBJ whole genome shotgun (WGS) entry which is preliminary data.</text>
</comment>
<dbReference type="PANTHER" id="PTHR31609">
    <property type="entry name" value="YDJC DEACETYLASE FAMILY MEMBER"/>
    <property type="match status" value="1"/>
</dbReference>
<dbReference type="PANTHER" id="PTHR31609:SF1">
    <property type="entry name" value="CARBOHYDRATE DEACETYLASE"/>
    <property type="match status" value="1"/>
</dbReference>
<dbReference type="RefSeq" id="WP_311346396.1">
    <property type="nucleotide sequence ID" value="NZ_JAVREI010000014.1"/>
</dbReference>
<sequence>MLSSELLGYPAGARVLIINCDDLGMHESINVAVLRAMQDGVASSCSLMVPCPAAHHAMQLLRRAPDVPFGIHLTLTRDTADHRWAPVTSAHQVPSLLDGDGRLFTTAEIPRLLAQARLEEVERELRAQIRAVDRYGLAPTHLDWHCIADGGRPDLLALTIALAAEHGLAARVWLDPGRDAARRRGLPVVDHDFLDSFALGVPGKTERYVEFLRALPAGLSEWAVHPGLDDDSSHDLDAGWPVRQSDFEFLTSAVARRVLAEESIHVIDYSGLQRIWKASAERRGL</sequence>
<gene>
    <name evidence="6" type="ORF">RM425_16945</name>
</gene>
<evidence type="ECO:0000313" key="6">
    <source>
        <dbReference type="EMBL" id="MDT0277589.1"/>
    </source>
</evidence>
<dbReference type="Proteomes" id="UP001183222">
    <property type="component" value="Unassembled WGS sequence"/>
</dbReference>
<organism evidence="6 7">
    <name type="scientific">Blastococcus goldschmidtiae</name>
    <dbReference type="NCBI Taxonomy" id="3075546"/>
    <lineage>
        <taxon>Bacteria</taxon>
        <taxon>Bacillati</taxon>
        <taxon>Actinomycetota</taxon>
        <taxon>Actinomycetes</taxon>
        <taxon>Geodermatophilales</taxon>
        <taxon>Geodermatophilaceae</taxon>
        <taxon>Blastococcus</taxon>
    </lineage>
</organism>
<keyword evidence="7" id="KW-1185">Reference proteome</keyword>
<dbReference type="InterPro" id="IPR011330">
    <property type="entry name" value="Glyco_hydro/deAcase_b/a-brl"/>
</dbReference>
<dbReference type="EMBL" id="JAVREI010000014">
    <property type="protein sequence ID" value="MDT0277589.1"/>
    <property type="molecule type" value="Genomic_DNA"/>
</dbReference>
<keyword evidence="5" id="KW-0119">Carbohydrate metabolism</keyword>
<evidence type="ECO:0000256" key="1">
    <source>
        <dbReference type="ARBA" id="ARBA00001946"/>
    </source>
</evidence>
<comment type="cofactor">
    <cofactor evidence="1">
        <name>Mg(2+)</name>
        <dbReference type="ChEBI" id="CHEBI:18420"/>
    </cofactor>
</comment>
<proteinExistence type="predicted"/>
<evidence type="ECO:0000313" key="7">
    <source>
        <dbReference type="Proteomes" id="UP001183222"/>
    </source>
</evidence>
<dbReference type="InterPro" id="IPR006879">
    <property type="entry name" value="YdjC-like"/>
</dbReference>
<protein>
    <submittedName>
        <fullName evidence="6">ChbG/HpnK family deacetylase</fullName>
    </submittedName>
</protein>
<keyword evidence="4" id="KW-0460">Magnesium</keyword>
<dbReference type="Pfam" id="PF04794">
    <property type="entry name" value="YdjC"/>
    <property type="match status" value="1"/>
</dbReference>
<keyword evidence="3" id="KW-0378">Hydrolase</keyword>
<evidence type="ECO:0000256" key="2">
    <source>
        <dbReference type="ARBA" id="ARBA00022723"/>
    </source>
</evidence>
<evidence type="ECO:0000256" key="4">
    <source>
        <dbReference type="ARBA" id="ARBA00022842"/>
    </source>
</evidence>
<evidence type="ECO:0000256" key="5">
    <source>
        <dbReference type="ARBA" id="ARBA00023277"/>
    </source>
</evidence>
<dbReference type="Gene3D" id="3.20.20.370">
    <property type="entry name" value="Glycoside hydrolase/deacetylase"/>
    <property type="match status" value="1"/>
</dbReference>
<evidence type="ECO:0000256" key="3">
    <source>
        <dbReference type="ARBA" id="ARBA00022801"/>
    </source>
</evidence>